<dbReference type="EMBL" id="NNRL01000143">
    <property type="protein sequence ID" value="OYR17739.1"/>
    <property type="molecule type" value="Genomic_DNA"/>
</dbReference>
<dbReference type="Pfam" id="PF01810">
    <property type="entry name" value="LysE"/>
    <property type="match status" value="1"/>
</dbReference>
<feature type="transmembrane region" description="Helical" evidence="6">
    <location>
        <begin position="150"/>
        <end position="175"/>
    </location>
</feature>
<gene>
    <name evidence="7" type="ORF">CEV33_4969</name>
</gene>
<evidence type="ECO:0000256" key="4">
    <source>
        <dbReference type="ARBA" id="ARBA00022989"/>
    </source>
</evidence>
<evidence type="ECO:0000313" key="7">
    <source>
        <dbReference type="EMBL" id="OYR17739.1"/>
    </source>
</evidence>
<evidence type="ECO:0000256" key="5">
    <source>
        <dbReference type="ARBA" id="ARBA00023136"/>
    </source>
</evidence>
<dbReference type="Proteomes" id="UP000216478">
    <property type="component" value="Unassembled WGS sequence"/>
</dbReference>
<accession>A0A256FSA0</accession>
<dbReference type="PIRSF" id="PIRSF006324">
    <property type="entry name" value="LeuE"/>
    <property type="match status" value="1"/>
</dbReference>
<proteinExistence type="predicted"/>
<dbReference type="GO" id="GO:0005886">
    <property type="term" value="C:plasma membrane"/>
    <property type="evidence" value="ECO:0007669"/>
    <property type="project" value="UniProtKB-SubCell"/>
</dbReference>
<feature type="transmembrane region" description="Helical" evidence="6">
    <location>
        <begin position="187"/>
        <end position="206"/>
    </location>
</feature>
<dbReference type="InterPro" id="IPR001123">
    <property type="entry name" value="LeuE-type"/>
</dbReference>
<dbReference type="OrthoDB" id="9804822at2"/>
<keyword evidence="3 6" id="KW-0812">Transmembrane</keyword>
<dbReference type="AlphaFoldDB" id="A0A256FSA0"/>
<comment type="subcellular location">
    <subcellularLocation>
        <location evidence="1">Cell membrane</location>
        <topology evidence="1">Multi-pass membrane protein</topology>
    </subcellularLocation>
</comment>
<feature type="transmembrane region" description="Helical" evidence="6">
    <location>
        <begin position="41"/>
        <end position="63"/>
    </location>
</feature>
<feature type="transmembrane region" description="Helical" evidence="6">
    <location>
        <begin position="6"/>
        <end position="29"/>
    </location>
</feature>
<reference evidence="7 8" key="1">
    <citation type="submission" date="2017-07" db="EMBL/GenBank/DDBJ databases">
        <title>Phylogenetic study on the rhizospheric bacterium Ochrobactrum sp. A44.</title>
        <authorList>
            <person name="Krzyzanowska D.M."/>
            <person name="Ossowicki A."/>
            <person name="Rajewska M."/>
            <person name="Maciag T."/>
            <person name="Kaczynski Z."/>
            <person name="Czerwicka M."/>
            <person name="Jafra S."/>
        </authorList>
    </citation>
    <scope>NUCLEOTIDE SEQUENCE [LARGE SCALE GENOMIC DNA]</scope>
    <source>
        <strain evidence="7 8">OgA9a</strain>
    </source>
</reference>
<keyword evidence="4 6" id="KW-1133">Transmembrane helix</keyword>
<sequence length="212" mass="22707">MPDATTFVTFIFAALVLSVTPGPDMALLVSRGLSQGWKSAWLTAFGFTLAGVVQVPLLALGVASLVRSFPLAFDVLRYAGAAYLIWRGIKLIRMAAGYSARHSSGAARSCLASLGDGFVASLTNPKVVVFLLAFLPQFVDHQRGSVTLQLIVLGITLKLVALAVETIIALSAAALGQALERWRRLTLWQERLTGAVLIGLGLRLLTMEIRTK</sequence>
<organism evidence="7 8">
    <name type="scientific">Brucella grignonensis</name>
    <dbReference type="NCBI Taxonomy" id="94627"/>
    <lineage>
        <taxon>Bacteria</taxon>
        <taxon>Pseudomonadati</taxon>
        <taxon>Pseudomonadota</taxon>
        <taxon>Alphaproteobacteria</taxon>
        <taxon>Hyphomicrobiales</taxon>
        <taxon>Brucellaceae</taxon>
        <taxon>Brucella/Ochrobactrum group</taxon>
        <taxon>Brucella</taxon>
    </lineage>
</organism>
<dbReference type="GO" id="GO:0015171">
    <property type="term" value="F:amino acid transmembrane transporter activity"/>
    <property type="evidence" value="ECO:0007669"/>
    <property type="project" value="TreeGrafter"/>
</dbReference>
<keyword evidence="5 6" id="KW-0472">Membrane</keyword>
<evidence type="ECO:0000256" key="1">
    <source>
        <dbReference type="ARBA" id="ARBA00004651"/>
    </source>
</evidence>
<name>A0A256FSA0_9HYPH</name>
<keyword evidence="8" id="KW-1185">Reference proteome</keyword>
<dbReference type="RefSeq" id="WP_094538823.1">
    <property type="nucleotide sequence ID" value="NZ_JBHEER010000014.1"/>
</dbReference>
<comment type="caution">
    <text evidence="7">The sequence shown here is derived from an EMBL/GenBank/DDBJ whole genome shotgun (WGS) entry which is preliminary data.</text>
</comment>
<dbReference type="PANTHER" id="PTHR30086">
    <property type="entry name" value="ARGININE EXPORTER PROTEIN ARGO"/>
    <property type="match status" value="1"/>
</dbReference>
<dbReference type="PANTHER" id="PTHR30086:SF20">
    <property type="entry name" value="ARGININE EXPORTER PROTEIN ARGO-RELATED"/>
    <property type="match status" value="1"/>
</dbReference>
<protein>
    <submittedName>
        <fullName evidence="7">LysE type translocator family protein</fullName>
    </submittedName>
</protein>
<evidence type="ECO:0000256" key="6">
    <source>
        <dbReference type="SAM" id="Phobius"/>
    </source>
</evidence>
<evidence type="ECO:0000256" key="2">
    <source>
        <dbReference type="ARBA" id="ARBA00022475"/>
    </source>
</evidence>
<evidence type="ECO:0000256" key="3">
    <source>
        <dbReference type="ARBA" id="ARBA00022692"/>
    </source>
</evidence>
<keyword evidence="2" id="KW-1003">Cell membrane</keyword>
<evidence type="ECO:0000313" key="8">
    <source>
        <dbReference type="Proteomes" id="UP000216478"/>
    </source>
</evidence>